<dbReference type="RefSeq" id="XP_060365024.1">
    <property type="nucleotide sequence ID" value="XM_060508251.1"/>
</dbReference>
<comment type="caution">
    <text evidence="2">The sequence shown here is derived from an EMBL/GenBank/DDBJ whole genome shotgun (WGS) entry which is preliminary data.</text>
</comment>
<gene>
    <name evidence="2" type="ORF">BDZ83DRAFT_621292</name>
</gene>
<protein>
    <submittedName>
        <fullName evidence="2">Uncharacterized protein</fullName>
    </submittedName>
</protein>
<feature type="region of interest" description="Disordered" evidence="1">
    <location>
        <begin position="25"/>
        <end position="62"/>
    </location>
</feature>
<accession>A0AAD8UNE0</accession>
<evidence type="ECO:0000256" key="1">
    <source>
        <dbReference type="SAM" id="MobiDB-lite"/>
    </source>
</evidence>
<dbReference type="EMBL" id="JAHMHS010000046">
    <property type="protein sequence ID" value="KAK1724969.1"/>
    <property type="molecule type" value="Genomic_DNA"/>
</dbReference>
<dbReference type="GeneID" id="85392150"/>
<keyword evidence="3" id="KW-1185">Reference proteome</keyword>
<organism evidence="2 3">
    <name type="scientific">Glomerella acutata</name>
    <name type="common">Colletotrichum acutatum</name>
    <dbReference type="NCBI Taxonomy" id="27357"/>
    <lineage>
        <taxon>Eukaryota</taxon>
        <taxon>Fungi</taxon>
        <taxon>Dikarya</taxon>
        <taxon>Ascomycota</taxon>
        <taxon>Pezizomycotina</taxon>
        <taxon>Sordariomycetes</taxon>
        <taxon>Hypocreomycetidae</taxon>
        <taxon>Glomerellales</taxon>
        <taxon>Glomerellaceae</taxon>
        <taxon>Colletotrichum</taxon>
        <taxon>Colletotrichum acutatum species complex</taxon>
    </lineage>
</organism>
<sequence>MRAPLKILNEKLAASLNLSPPPTPCKVVQQATLPSSRPPPINVRRASYRPQLGLTPSPANCH</sequence>
<evidence type="ECO:0000313" key="3">
    <source>
        <dbReference type="Proteomes" id="UP001244207"/>
    </source>
</evidence>
<dbReference type="Proteomes" id="UP001244207">
    <property type="component" value="Unassembled WGS sequence"/>
</dbReference>
<reference evidence="2" key="1">
    <citation type="submission" date="2021-12" db="EMBL/GenBank/DDBJ databases">
        <title>Comparative genomics, transcriptomics and evolutionary studies reveal genomic signatures of adaptation to plant cell wall in hemibiotrophic fungi.</title>
        <authorList>
            <consortium name="DOE Joint Genome Institute"/>
            <person name="Baroncelli R."/>
            <person name="Diaz J.F."/>
            <person name="Benocci T."/>
            <person name="Peng M."/>
            <person name="Battaglia E."/>
            <person name="Haridas S."/>
            <person name="Andreopoulos W."/>
            <person name="Labutti K."/>
            <person name="Pangilinan J."/>
            <person name="Floch G.L."/>
            <person name="Makela M.R."/>
            <person name="Henrissat B."/>
            <person name="Grigoriev I.V."/>
            <person name="Crouch J.A."/>
            <person name="De Vries R.P."/>
            <person name="Sukno S.A."/>
            <person name="Thon M.R."/>
        </authorList>
    </citation>
    <scope>NUCLEOTIDE SEQUENCE</scope>
    <source>
        <strain evidence="2">CBS 112980</strain>
    </source>
</reference>
<name>A0AAD8UNE0_GLOAC</name>
<evidence type="ECO:0000313" key="2">
    <source>
        <dbReference type="EMBL" id="KAK1724969.1"/>
    </source>
</evidence>
<proteinExistence type="predicted"/>
<dbReference type="AlphaFoldDB" id="A0AAD8UNE0"/>